<reference evidence="4 5" key="1">
    <citation type="journal article" date="2016" name="Nat. Commun.">
        <title>Thousands of microbial genomes shed light on interconnected biogeochemical processes in an aquifer system.</title>
        <authorList>
            <person name="Anantharaman K."/>
            <person name="Brown C.T."/>
            <person name="Hug L.A."/>
            <person name="Sharon I."/>
            <person name="Castelle C.J."/>
            <person name="Probst A.J."/>
            <person name="Thomas B.C."/>
            <person name="Singh A."/>
            <person name="Wilkins M.J."/>
            <person name="Karaoz U."/>
            <person name="Brodie E.L."/>
            <person name="Williams K.H."/>
            <person name="Hubbard S.S."/>
            <person name="Banfield J.F."/>
        </authorList>
    </citation>
    <scope>NUCLEOTIDE SEQUENCE [LARGE SCALE GENOMIC DNA]</scope>
</reference>
<dbReference type="SUPFAM" id="SSF54631">
    <property type="entry name" value="CBS-domain pair"/>
    <property type="match status" value="2"/>
</dbReference>
<dbReference type="PANTHER" id="PTHR43080">
    <property type="entry name" value="CBS DOMAIN-CONTAINING PROTEIN CBSX3, MITOCHONDRIAL"/>
    <property type="match status" value="1"/>
</dbReference>
<dbReference type="PANTHER" id="PTHR43080:SF2">
    <property type="entry name" value="CBS DOMAIN-CONTAINING PROTEIN"/>
    <property type="match status" value="1"/>
</dbReference>
<dbReference type="InterPro" id="IPR046342">
    <property type="entry name" value="CBS_dom_sf"/>
</dbReference>
<evidence type="ECO:0000259" key="3">
    <source>
        <dbReference type="PROSITE" id="PS51371"/>
    </source>
</evidence>
<evidence type="ECO:0000313" key="4">
    <source>
        <dbReference type="EMBL" id="OGM25871.1"/>
    </source>
</evidence>
<dbReference type="Gene3D" id="3.10.580.10">
    <property type="entry name" value="CBS-domain"/>
    <property type="match status" value="2"/>
</dbReference>
<dbReference type="CDD" id="cd02205">
    <property type="entry name" value="CBS_pair_SF"/>
    <property type="match status" value="2"/>
</dbReference>
<dbReference type="InterPro" id="IPR051257">
    <property type="entry name" value="Diverse_CBS-Domain"/>
</dbReference>
<evidence type="ECO:0000256" key="2">
    <source>
        <dbReference type="PROSITE-ProRule" id="PRU00703"/>
    </source>
</evidence>
<accession>A0A1F7YEX2</accession>
<dbReference type="AlphaFoldDB" id="A0A1F7YEX2"/>
<dbReference type="EMBL" id="MGGL01000018">
    <property type="protein sequence ID" value="OGM25871.1"/>
    <property type="molecule type" value="Genomic_DNA"/>
</dbReference>
<dbReference type="Pfam" id="PF00571">
    <property type="entry name" value="CBS"/>
    <property type="match status" value="2"/>
</dbReference>
<proteinExistence type="predicted"/>
<name>A0A1F7YEX2_9BACT</name>
<comment type="caution">
    <text evidence="4">The sequence shown here is derived from an EMBL/GenBank/DDBJ whole genome shotgun (WGS) entry which is preliminary data.</text>
</comment>
<dbReference type="PROSITE" id="PS51371">
    <property type="entry name" value="CBS"/>
    <property type="match status" value="2"/>
</dbReference>
<feature type="domain" description="CBS" evidence="3">
    <location>
        <begin position="134"/>
        <end position="192"/>
    </location>
</feature>
<dbReference type="InterPro" id="IPR000644">
    <property type="entry name" value="CBS_dom"/>
</dbReference>
<evidence type="ECO:0000313" key="5">
    <source>
        <dbReference type="Proteomes" id="UP000179221"/>
    </source>
</evidence>
<evidence type="ECO:0000256" key="1">
    <source>
        <dbReference type="ARBA" id="ARBA00023122"/>
    </source>
</evidence>
<feature type="domain" description="CBS" evidence="3">
    <location>
        <begin position="68"/>
        <end position="126"/>
    </location>
</feature>
<protein>
    <recommendedName>
        <fullName evidence="3">CBS domain-containing protein</fullName>
    </recommendedName>
</protein>
<keyword evidence="1 2" id="KW-0129">CBS domain</keyword>
<sequence length="377" mass="43444">MLNLGRVRGFIKRNSLKSVDAGDNVSSIISKSSGGHEPVLVYSKKKYLGIVWPHHLLYETKPRLSDKVGPLAVKTPHITFQDDVSKAIEAMIALRVYYLPVFSGSKIIGIITARSILRSIIRNKTLKDVIKKIEIRPPLVAEEHTKVRKIFSQMRKENQSRILLVDKQNHLTGIVSRWDIYLKLLAPPRGKQRYAAPEGHNVSEFDQDWPTKMDYPLTEIAHRRVITSSEKYTMYENLKKLLTDKVQSLVIVDNFNHPKAVISYRSVLKALKAKGEEREYPIVLTDRKRVLDAFHKDEVYDLLSETYDKWESRHKLSRIDAVLDAKKNAKDKPTFYTLTLRVRANSDLVNSRTEGEELRDIIHEGLEKINKQLERGK</sequence>
<organism evidence="4 5">
    <name type="scientific">Candidatus Woesebacteria bacterium RIFCSPHIGHO2_01_FULL_40_22</name>
    <dbReference type="NCBI Taxonomy" id="1802499"/>
    <lineage>
        <taxon>Bacteria</taxon>
        <taxon>Candidatus Woeseibacteriota</taxon>
    </lineage>
</organism>
<dbReference type="Proteomes" id="UP000179221">
    <property type="component" value="Unassembled WGS sequence"/>
</dbReference>
<dbReference type="SMART" id="SM00116">
    <property type="entry name" value="CBS"/>
    <property type="match status" value="3"/>
</dbReference>
<gene>
    <name evidence="4" type="ORF">A2628_04835</name>
</gene>